<feature type="transmembrane region" description="Helical" evidence="1">
    <location>
        <begin position="96"/>
        <end position="117"/>
    </location>
</feature>
<proteinExistence type="predicted"/>
<evidence type="ECO:0000313" key="2">
    <source>
        <dbReference type="Proteomes" id="UP000504618"/>
    </source>
</evidence>
<keyword evidence="1" id="KW-0472">Membrane</keyword>
<keyword evidence="1" id="KW-0812">Transmembrane</keyword>
<keyword evidence="1" id="KW-1133">Transmembrane helix</keyword>
<dbReference type="GeneID" id="112457701"/>
<dbReference type="RefSeq" id="XP_024876651.1">
    <property type="nucleotide sequence ID" value="XM_025020883.1"/>
</dbReference>
<organism evidence="2 3">
    <name type="scientific">Temnothorax curvispinosus</name>
    <dbReference type="NCBI Taxonomy" id="300111"/>
    <lineage>
        <taxon>Eukaryota</taxon>
        <taxon>Metazoa</taxon>
        <taxon>Ecdysozoa</taxon>
        <taxon>Arthropoda</taxon>
        <taxon>Hexapoda</taxon>
        <taxon>Insecta</taxon>
        <taxon>Pterygota</taxon>
        <taxon>Neoptera</taxon>
        <taxon>Endopterygota</taxon>
        <taxon>Hymenoptera</taxon>
        <taxon>Apocrita</taxon>
        <taxon>Aculeata</taxon>
        <taxon>Formicoidea</taxon>
        <taxon>Formicidae</taxon>
        <taxon>Myrmicinae</taxon>
        <taxon>Temnothorax</taxon>
    </lineage>
</organism>
<gene>
    <name evidence="3" type="primary">LOC112457701</name>
</gene>
<accession>A0A6J1Q5E3</accession>
<keyword evidence="2" id="KW-1185">Reference proteome</keyword>
<evidence type="ECO:0000313" key="3">
    <source>
        <dbReference type="RefSeq" id="XP_024876651.1"/>
    </source>
</evidence>
<reference evidence="3" key="1">
    <citation type="submission" date="2025-08" db="UniProtKB">
        <authorList>
            <consortium name="RefSeq"/>
        </authorList>
    </citation>
    <scope>IDENTIFICATION</scope>
    <source>
        <tissue evidence="3">Whole body</tissue>
    </source>
</reference>
<sequence length="149" mass="16482">MINVSREELSKATMKSERNNGYLASTVVIEQSADLPESTSQDSISTPNSLQVTYGSRGGTTTSVLQHPIKPQRPIGVTRVTSITRRRRGTVSRQRLLGVLAITLLATCLFILLLLALNTTRECVREPHPNVCMTEECVQTGIFLKFTYT</sequence>
<name>A0A6J1Q5E3_9HYME</name>
<dbReference type="Proteomes" id="UP000504618">
    <property type="component" value="Unplaced"/>
</dbReference>
<dbReference type="AlphaFoldDB" id="A0A6J1Q5E3"/>
<evidence type="ECO:0000256" key="1">
    <source>
        <dbReference type="SAM" id="Phobius"/>
    </source>
</evidence>
<protein>
    <submittedName>
        <fullName evidence="3">Uncharacterized protein LOC112457701 isoform X1</fullName>
    </submittedName>
</protein>